<dbReference type="Gene3D" id="2.60.120.10">
    <property type="entry name" value="Jelly Rolls"/>
    <property type="match status" value="1"/>
</dbReference>
<dbReference type="OrthoDB" id="9806359at2"/>
<dbReference type="InterPro" id="IPR029044">
    <property type="entry name" value="Nucleotide-diphossugar_trans"/>
</dbReference>
<evidence type="ECO:0000313" key="4">
    <source>
        <dbReference type="Proteomes" id="UP000276128"/>
    </source>
</evidence>
<dbReference type="Pfam" id="PF01050">
    <property type="entry name" value="MannoseP_isomer"/>
    <property type="match status" value="1"/>
</dbReference>
<dbReference type="InterPro" id="IPR051161">
    <property type="entry name" value="Mannose-6P_isomerase_type2"/>
</dbReference>
<dbReference type="GO" id="GO:0005976">
    <property type="term" value="P:polysaccharide metabolic process"/>
    <property type="evidence" value="ECO:0007669"/>
    <property type="project" value="InterPro"/>
</dbReference>
<dbReference type="CDD" id="cd02213">
    <property type="entry name" value="cupin_PMI_typeII_C"/>
    <property type="match status" value="1"/>
</dbReference>
<keyword evidence="3" id="KW-0548">Nucleotidyltransferase</keyword>
<evidence type="ECO:0000313" key="3">
    <source>
        <dbReference type="EMBL" id="RTE07928.1"/>
    </source>
</evidence>
<feature type="domain" description="Mannose-6-phosphate isomerase type II C-terminal" evidence="2">
    <location>
        <begin position="340"/>
        <end position="446"/>
    </location>
</feature>
<dbReference type="AlphaFoldDB" id="A0A3S0I977"/>
<feature type="domain" description="Nucleotidyl transferase" evidence="1">
    <location>
        <begin position="4"/>
        <end position="272"/>
    </location>
</feature>
<dbReference type="PANTHER" id="PTHR46390:SF1">
    <property type="entry name" value="MANNOSE-1-PHOSPHATE GUANYLYLTRANSFERASE"/>
    <property type="match status" value="1"/>
</dbReference>
<keyword evidence="3" id="KW-0808">Transferase</keyword>
<dbReference type="PANTHER" id="PTHR46390">
    <property type="entry name" value="MANNOSE-1-PHOSPHATE GUANYLYLTRANSFERASE"/>
    <property type="match status" value="1"/>
</dbReference>
<dbReference type="InterPro" id="IPR001538">
    <property type="entry name" value="Man6P_isomerase-2_C"/>
</dbReference>
<evidence type="ECO:0000259" key="1">
    <source>
        <dbReference type="Pfam" id="PF00483"/>
    </source>
</evidence>
<dbReference type="SUPFAM" id="SSF51182">
    <property type="entry name" value="RmlC-like cupins"/>
    <property type="match status" value="1"/>
</dbReference>
<name>A0A3S0I977_9BACL</name>
<dbReference type="EMBL" id="RXHU01000062">
    <property type="protein sequence ID" value="RTE07928.1"/>
    <property type="molecule type" value="Genomic_DNA"/>
</dbReference>
<dbReference type="RefSeq" id="WP_126143000.1">
    <property type="nucleotide sequence ID" value="NZ_RXHU01000062.1"/>
</dbReference>
<evidence type="ECO:0000259" key="2">
    <source>
        <dbReference type="Pfam" id="PF01050"/>
    </source>
</evidence>
<protein>
    <submittedName>
        <fullName evidence="3">Mannose-1-phosphate guanylyltransferase</fullName>
    </submittedName>
</protein>
<gene>
    <name evidence="3" type="ORF">EJQ19_19980</name>
</gene>
<dbReference type="InterPro" id="IPR005835">
    <property type="entry name" value="NTP_transferase_dom"/>
</dbReference>
<accession>A0A3S0I977</accession>
<dbReference type="InterPro" id="IPR014710">
    <property type="entry name" value="RmlC-like_jellyroll"/>
</dbReference>
<reference evidence="3 4" key="1">
    <citation type="submission" date="2018-12" db="EMBL/GenBank/DDBJ databases">
        <title>Bacillus ochoae sp. nov., Paenibacillus whitsoniae sp. nov., Paenibacillus spiritus sp. nov. Isolated from the Mars Exploration Rover during spacecraft assembly.</title>
        <authorList>
            <person name="Seuylemezian A."/>
            <person name="Vaishampayan P."/>
        </authorList>
    </citation>
    <scope>NUCLEOTIDE SEQUENCE [LARGE SCALE GENOMIC DNA]</scope>
    <source>
        <strain evidence="3 4">MER 54</strain>
    </source>
</reference>
<dbReference type="Gene3D" id="3.90.550.10">
    <property type="entry name" value="Spore Coat Polysaccharide Biosynthesis Protein SpsA, Chain A"/>
    <property type="match status" value="1"/>
</dbReference>
<comment type="caution">
    <text evidence="3">The sequence shown here is derived from an EMBL/GenBank/DDBJ whole genome shotgun (WGS) entry which is preliminary data.</text>
</comment>
<dbReference type="GO" id="GO:0004475">
    <property type="term" value="F:mannose-1-phosphate guanylyltransferase (GTP) activity"/>
    <property type="evidence" value="ECO:0007669"/>
    <property type="project" value="TreeGrafter"/>
</dbReference>
<dbReference type="GO" id="GO:0009298">
    <property type="term" value="P:GDP-mannose biosynthetic process"/>
    <property type="evidence" value="ECO:0007669"/>
    <property type="project" value="TreeGrafter"/>
</dbReference>
<proteinExistence type="predicted"/>
<keyword evidence="4" id="KW-1185">Reference proteome</keyword>
<dbReference type="Pfam" id="PF00483">
    <property type="entry name" value="NTP_transferase"/>
    <property type="match status" value="1"/>
</dbReference>
<dbReference type="SUPFAM" id="SSF53448">
    <property type="entry name" value="Nucleotide-diphospho-sugar transferases"/>
    <property type="match status" value="1"/>
</dbReference>
<dbReference type="InterPro" id="IPR011051">
    <property type="entry name" value="RmlC_Cupin_sf"/>
</dbReference>
<sequence>MKLILLSGGSGKRLWPLSNDARSKQFLKVLKSDKDQNESMVQRVWRQLGDANLQENTLIATSKTQVEMLQSQLGSTVPLIVEPMRRDTFPAIALASVYLYSVAKVSLEEVVCILPVDPYVEHTFFESLHQLDNVLKHSSADMALIGVQPTYPSAKYGYILTESAEGSGSDSGYRRVTRFLEKPTEEKAAELINSNALWNCGVFAFRLKYMVELLRNNGYSLVYEDFVGNYSDLRRISFDYEVVEKAAEVVVLPYSGSWKDLGTWNTLTEEIKDRCMGIGKISDDCHHTHLINELEIPITILGVSNVVVAASPDGILVTDKAASPRLKDLVANFTDPPRYIERHWGWSRVLDQSKLSNGLEMLTKRICLYKDHNLSYQKHRKREEVWTVISGEGEIVQNGYLQQVKVGSVVTIPPESLHAIRAVTELEIIEVQIGKELIEEDVERIELSWESILQQAKGDGA</sequence>
<organism evidence="3 4">
    <name type="scientific">Paenibacillus whitsoniae</name>
    <dbReference type="NCBI Taxonomy" id="2496558"/>
    <lineage>
        <taxon>Bacteria</taxon>
        <taxon>Bacillati</taxon>
        <taxon>Bacillota</taxon>
        <taxon>Bacilli</taxon>
        <taxon>Bacillales</taxon>
        <taxon>Paenibacillaceae</taxon>
        <taxon>Paenibacillus</taxon>
    </lineage>
</organism>
<dbReference type="Proteomes" id="UP000276128">
    <property type="component" value="Unassembled WGS sequence"/>
</dbReference>